<evidence type="ECO:0008006" key="3">
    <source>
        <dbReference type="Google" id="ProtNLM"/>
    </source>
</evidence>
<dbReference type="InterPro" id="IPR029465">
    <property type="entry name" value="ATPgrasp_TupA"/>
</dbReference>
<reference evidence="1 2" key="1">
    <citation type="submission" date="2020-08" db="EMBL/GenBank/DDBJ databases">
        <title>Sequencing the genomes of 1000 actinobacteria strains.</title>
        <authorList>
            <person name="Klenk H.-P."/>
        </authorList>
    </citation>
    <scope>NUCLEOTIDE SEQUENCE [LARGE SCALE GENOMIC DNA]</scope>
    <source>
        <strain evidence="1 2">DSM 28238</strain>
    </source>
</reference>
<evidence type="ECO:0000313" key="2">
    <source>
        <dbReference type="Proteomes" id="UP000547528"/>
    </source>
</evidence>
<dbReference type="EMBL" id="JACIBT010000002">
    <property type="protein sequence ID" value="MBB3667595.1"/>
    <property type="molecule type" value="Genomic_DNA"/>
</dbReference>
<dbReference type="Pfam" id="PF14305">
    <property type="entry name" value="ATPgrasp_TupA"/>
    <property type="match status" value="1"/>
</dbReference>
<name>A0A7W5XL13_9MICC</name>
<gene>
    <name evidence="1" type="ORF">FHX47_001214</name>
</gene>
<keyword evidence="2" id="KW-1185">Reference proteome</keyword>
<evidence type="ECO:0000313" key="1">
    <source>
        <dbReference type="EMBL" id="MBB3667595.1"/>
    </source>
</evidence>
<sequence length="345" mass="38690">MIVSALTSSSNILATARESDRALKAAISRLSREVARSADEEAVAELASLLSIASPHHVRSDEVLRKFGLQMGRGFSFWSEILLNRLASRSGGQSPVGLALNPKLRGYRFADLLGVRRPEVSDKFRLADLPLLPNTIIKPESGTGSRGCYLWLAPDTWRYVRSGQTLQGSSRLYDHASALMDPEGREKPIRDRWRYEELILEDPDNGVPARDVKFYAFYGEIAFGLEIRRDRETQTRHFLPDNNETIFPLTLKRNSFEGLGASKDELASIKRISKAIPAPFMRIDMLRSADGLVLGEFTPKPGTVAHFTPEWDHKMGEMWRHAQARLTNDLLSGAGFQEFKQATCD</sequence>
<comment type="caution">
    <text evidence="1">The sequence shown here is derived from an EMBL/GenBank/DDBJ whole genome shotgun (WGS) entry which is preliminary data.</text>
</comment>
<dbReference type="Proteomes" id="UP000547528">
    <property type="component" value="Unassembled WGS sequence"/>
</dbReference>
<accession>A0A7W5XL13</accession>
<dbReference type="AlphaFoldDB" id="A0A7W5XL13"/>
<organism evidence="1 2">
    <name type="scientific">Garicola koreensis</name>
    <dbReference type="NCBI Taxonomy" id="1262554"/>
    <lineage>
        <taxon>Bacteria</taxon>
        <taxon>Bacillati</taxon>
        <taxon>Actinomycetota</taxon>
        <taxon>Actinomycetes</taxon>
        <taxon>Micrococcales</taxon>
        <taxon>Micrococcaceae</taxon>
        <taxon>Garicola</taxon>
    </lineage>
</organism>
<proteinExistence type="predicted"/>
<dbReference type="RefSeq" id="WP_183358011.1">
    <property type="nucleotide sequence ID" value="NZ_BAABKR010000001.1"/>
</dbReference>
<protein>
    <recommendedName>
        <fullName evidence="3">Teichuronopeptide biosynthesis TupA-like protein</fullName>
    </recommendedName>
</protein>